<comment type="caution">
    <text evidence="18">The sequence shown here is derived from an EMBL/GenBank/DDBJ whole genome shotgun (WGS) entry which is preliminary data.</text>
</comment>
<dbReference type="InterPro" id="IPR004299">
    <property type="entry name" value="MBOAT_fam"/>
</dbReference>
<evidence type="ECO:0000256" key="2">
    <source>
        <dbReference type="ARBA" id="ARBA00005074"/>
    </source>
</evidence>
<comment type="subcellular location">
    <subcellularLocation>
        <location evidence="1">Endoplasmic reticulum membrane</location>
        <topology evidence="1">Multi-pass membrane protein</topology>
    </subcellularLocation>
</comment>
<evidence type="ECO:0000313" key="18">
    <source>
        <dbReference type="EMBL" id="CAJ0932024.1"/>
    </source>
</evidence>
<evidence type="ECO:0000256" key="14">
    <source>
        <dbReference type="ARBA" id="ARBA00025707"/>
    </source>
</evidence>
<keyword evidence="6" id="KW-0812">Transmembrane</keyword>
<evidence type="ECO:0000256" key="8">
    <source>
        <dbReference type="ARBA" id="ARBA00022989"/>
    </source>
</evidence>
<evidence type="ECO:0000313" key="19">
    <source>
        <dbReference type="Proteomes" id="UP001176940"/>
    </source>
</evidence>
<comment type="similarity">
    <text evidence="3">Belongs to the membrane-bound acyltransferase family.</text>
</comment>
<evidence type="ECO:0000256" key="4">
    <source>
        <dbReference type="ARBA" id="ARBA00022516"/>
    </source>
</evidence>
<evidence type="ECO:0000256" key="13">
    <source>
        <dbReference type="ARBA" id="ARBA00023315"/>
    </source>
</evidence>
<name>A0ABN9L378_9NEOB</name>
<organism evidence="18 19">
    <name type="scientific">Ranitomeya imitator</name>
    <name type="common">mimic poison frog</name>
    <dbReference type="NCBI Taxonomy" id="111125"/>
    <lineage>
        <taxon>Eukaryota</taxon>
        <taxon>Metazoa</taxon>
        <taxon>Chordata</taxon>
        <taxon>Craniata</taxon>
        <taxon>Vertebrata</taxon>
        <taxon>Euteleostomi</taxon>
        <taxon>Amphibia</taxon>
        <taxon>Batrachia</taxon>
        <taxon>Anura</taxon>
        <taxon>Neobatrachia</taxon>
        <taxon>Hyloidea</taxon>
        <taxon>Dendrobatidae</taxon>
        <taxon>Dendrobatinae</taxon>
        <taxon>Ranitomeya</taxon>
    </lineage>
</organism>
<evidence type="ECO:0000256" key="11">
    <source>
        <dbReference type="ARBA" id="ARBA00023209"/>
    </source>
</evidence>
<protein>
    <recommendedName>
        <fullName evidence="17">Lysophospholipid acyltransferase 5</fullName>
        <ecNumber evidence="15">2.3.1.23</ecNumber>
        <ecNumber evidence="16">2.3.1.n6</ecNumber>
    </recommendedName>
</protein>
<dbReference type="PANTHER" id="PTHR13906">
    <property type="entry name" value="PORCUPINE"/>
    <property type="match status" value="1"/>
</dbReference>
<keyword evidence="11" id="KW-0594">Phospholipid biosynthesis</keyword>
<keyword evidence="13" id="KW-0012">Acyltransferase</keyword>
<evidence type="ECO:0000256" key="9">
    <source>
        <dbReference type="ARBA" id="ARBA00023098"/>
    </source>
</evidence>
<accession>A0ABN9L378</accession>
<keyword evidence="12" id="KW-1208">Phospholipid metabolism</keyword>
<dbReference type="Proteomes" id="UP001176940">
    <property type="component" value="Unassembled WGS sequence"/>
</dbReference>
<evidence type="ECO:0000256" key="15">
    <source>
        <dbReference type="ARBA" id="ARBA00026120"/>
    </source>
</evidence>
<evidence type="ECO:0000256" key="3">
    <source>
        <dbReference type="ARBA" id="ARBA00010323"/>
    </source>
</evidence>
<dbReference type="PANTHER" id="PTHR13906:SF14">
    <property type="entry name" value="LYSOPHOSPHOLIPID ACYLTRANSFERASE 5"/>
    <property type="match status" value="1"/>
</dbReference>
<gene>
    <name evidence="18" type="ORF">RIMI_LOCUS4949843</name>
</gene>
<keyword evidence="5" id="KW-0808">Transferase</keyword>
<keyword evidence="8" id="KW-1133">Transmembrane helix</keyword>
<evidence type="ECO:0000256" key="7">
    <source>
        <dbReference type="ARBA" id="ARBA00022824"/>
    </source>
</evidence>
<evidence type="ECO:0000256" key="17">
    <source>
        <dbReference type="ARBA" id="ARBA00039721"/>
    </source>
</evidence>
<dbReference type="InterPro" id="IPR049941">
    <property type="entry name" value="LPLAT_7/PORCN-like"/>
</dbReference>
<dbReference type="Pfam" id="PF03062">
    <property type="entry name" value="MBOAT"/>
    <property type="match status" value="1"/>
</dbReference>
<reference evidence="18" key="1">
    <citation type="submission" date="2023-07" db="EMBL/GenBank/DDBJ databases">
        <authorList>
            <person name="Stuckert A."/>
        </authorList>
    </citation>
    <scope>NUCLEOTIDE SEQUENCE</scope>
</reference>
<evidence type="ECO:0000256" key="12">
    <source>
        <dbReference type="ARBA" id="ARBA00023264"/>
    </source>
</evidence>
<evidence type="ECO:0000256" key="6">
    <source>
        <dbReference type="ARBA" id="ARBA00022692"/>
    </source>
</evidence>
<keyword evidence="19" id="KW-1185">Reference proteome</keyword>
<keyword evidence="4" id="KW-0444">Lipid biosynthesis</keyword>
<proteinExistence type="inferred from homology"/>
<evidence type="ECO:0000256" key="16">
    <source>
        <dbReference type="ARBA" id="ARBA00038923"/>
    </source>
</evidence>
<keyword evidence="9" id="KW-0443">Lipid metabolism</keyword>
<comment type="pathway">
    <text evidence="2">Lipid metabolism; phospholipid metabolism.</text>
</comment>
<dbReference type="EC" id="2.3.1.n6" evidence="16"/>
<keyword evidence="7" id="KW-0256">Endoplasmic reticulum</keyword>
<sequence length="170" mass="18224">MGRTVTAVLTSFCFQMDRAIYCLATTTHPQITMTSSGRCRTAFSPSTDRLCGDTAQVGSAGGVFYLDSLLDYYDGGKAKTSLSADQQRCAVDGSTHLAGVCGFSYYYGGFLVGPQFSMCSYQKLVTGELTDVEGQRPNSVQPAMKRLCLASSSPRTWCSAPTCPTATSHR</sequence>
<evidence type="ECO:0000256" key="5">
    <source>
        <dbReference type="ARBA" id="ARBA00022679"/>
    </source>
</evidence>
<dbReference type="EMBL" id="CAUEEQ010008223">
    <property type="protein sequence ID" value="CAJ0932024.1"/>
    <property type="molecule type" value="Genomic_DNA"/>
</dbReference>
<keyword evidence="10" id="KW-0472">Membrane</keyword>
<dbReference type="EC" id="2.3.1.23" evidence="15"/>
<evidence type="ECO:0000256" key="10">
    <source>
        <dbReference type="ARBA" id="ARBA00023136"/>
    </source>
</evidence>
<comment type="pathway">
    <text evidence="14">Phospholipid metabolism.</text>
</comment>
<evidence type="ECO:0000256" key="1">
    <source>
        <dbReference type="ARBA" id="ARBA00004477"/>
    </source>
</evidence>